<keyword evidence="5" id="KW-0067">ATP-binding</keyword>
<dbReference type="PROSITE" id="PS51379">
    <property type="entry name" value="4FE4S_FER_2"/>
    <property type="match status" value="2"/>
</dbReference>
<keyword evidence="1" id="KW-0479">Metal-binding</keyword>
<keyword evidence="2" id="KW-0408">Iron</keyword>
<evidence type="ECO:0000313" key="5">
    <source>
        <dbReference type="EMBL" id="MFL0197654.1"/>
    </source>
</evidence>
<evidence type="ECO:0000256" key="1">
    <source>
        <dbReference type="ARBA" id="ARBA00022723"/>
    </source>
</evidence>
<dbReference type="InterPro" id="IPR027417">
    <property type="entry name" value="P-loop_NTPase"/>
</dbReference>
<evidence type="ECO:0000259" key="4">
    <source>
        <dbReference type="PROSITE" id="PS51379"/>
    </source>
</evidence>
<comment type="caution">
    <text evidence="5">The sequence shown here is derived from an EMBL/GenBank/DDBJ whole genome shotgun (WGS) entry which is preliminary data.</text>
</comment>
<feature type="domain" description="4Fe-4S ferredoxin-type" evidence="4">
    <location>
        <begin position="83"/>
        <end position="112"/>
    </location>
</feature>
<dbReference type="Proteomes" id="UP001623660">
    <property type="component" value="Unassembled WGS sequence"/>
</dbReference>
<dbReference type="CDD" id="cd03110">
    <property type="entry name" value="SIMIBI_bact_arch"/>
    <property type="match status" value="1"/>
</dbReference>
<sequence>MELVVLSGKGGTGKTTIATALSELAKSVVKIDCDVDAPNLYLFYEGVDIEKRDFYGGKKAVINKYLCTKCGKCEVICKFNAIKDCVVNTFSCEGCGACTLICPEKAIKLVENKAAGTFITTSDKGIISRAQMDIGSDGSGKLITFLRNNGKRFAEKDALTIIDASPGIGCPVISSITGSDAVLIVTEPTKSGLEDLMRVTALCMNFGLLIMVCINKYDINEDMAKEIGEFVIEKELVLVGKIPYDDTAIKSINELKPIIYYKDSTVCNAIKEMWVNIKKLIY</sequence>
<keyword evidence="3" id="KW-0411">Iron-sulfur</keyword>
<dbReference type="SUPFAM" id="SSF52540">
    <property type="entry name" value="P-loop containing nucleoside triphosphate hydrolases"/>
    <property type="match status" value="1"/>
</dbReference>
<dbReference type="Pfam" id="PF01656">
    <property type="entry name" value="CbiA"/>
    <property type="match status" value="1"/>
</dbReference>
<evidence type="ECO:0000256" key="3">
    <source>
        <dbReference type="ARBA" id="ARBA00023014"/>
    </source>
</evidence>
<protein>
    <submittedName>
        <fullName evidence="5">ATP-binding protein</fullName>
    </submittedName>
</protein>
<evidence type="ECO:0000256" key="2">
    <source>
        <dbReference type="ARBA" id="ARBA00023004"/>
    </source>
</evidence>
<dbReference type="InterPro" id="IPR002586">
    <property type="entry name" value="CobQ/CobB/MinD/ParA_Nub-bd_dom"/>
</dbReference>
<dbReference type="GO" id="GO:0005524">
    <property type="term" value="F:ATP binding"/>
    <property type="evidence" value="ECO:0007669"/>
    <property type="project" value="UniProtKB-KW"/>
</dbReference>
<dbReference type="PANTHER" id="PTHR43534">
    <property type="entry name" value="MIND SUPERFAMILY P-LOOP ATPASE CONTAINING AN INSERTED FERREDOXIN DOMAIN"/>
    <property type="match status" value="1"/>
</dbReference>
<dbReference type="EMBL" id="JBJHZX010000034">
    <property type="protein sequence ID" value="MFL0197654.1"/>
    <property type="molecule type" value="Genomic_DNA"/>
</dbReference>
<dbReference type="PANTHER" id="PTHR43534:SF1">
    <property type="entry name" value="4FE-4S CLUSTER CONTAINING PARA FAMILY ATPASE PROTEIN"/>
    <property type="match status" value="1"/>
</dbReference>
<dbReference type="PROSITE" id="PS00198">
    <property type="entry name" value="4FE4S_FER_1"/>
    <property type="match status" value="1"/>
</dbReference>
<keyword evidence="5" id="KW-0547">Nucleotide-binding</keyword>
<proteinExistence type="predicted"/>
<evidence type="ECO:0000313" key="6">
    <source>
        <dbReference type="Proteomes" id="UP001623660"/>
    </source>
</evidence>
<feature type="domain" description="4Fe-4S ferredoxin-type" evidence="4">
    <location>
        <begin position="58"/>
        <end position="82"/>
    </location>
</feature>
<keyword evidence="6" id="KW-1185">Reference proteome</keyword>
<dbReference type="Gene3D" id="3.30.70.20">
    <property type="match status" value="1"/>
</dbReference>
<reference evidence="5 6" key="1">
    <citation type="submission" date="2024-11" db="EMBL/GenBank/DDBJ databases">
        <authorList>
            <person name="Heng Y.C."/>
            <person name="Lim A.C.H."/>
            <person name="Lee J.K.Y."/>
            <person name="Kittelmann S."/>
        </authorList>
    </citation>
    <scope>NUCLEOTIDE SEQUENCE [LARGE SCALE GENOMIC DNA]</scope>
    <source>
        <strain evidence="5 6">WILCCON 0269</strain>
    </source>
</reference>
<dbReference type="Pfam" id="PF00037">
    <property type="entry name" value="Fer4"/>
    <property type="match status" value="1"/>
</dbReference>
<dbReference type="InterPro" id="IPR017896">
    <property type="entry name" value="4Fe4S_Fe-S-bd"/>
</dbReference>
<dbReference type="RefSeq" id="WP_406793757.1">
    <property type="nucleotide sequence ID" value="NZ_JBJHZX010000034.1"/>
</dbReference>
<organism evidence="5 6">
    <name type="scientific">Candidatus Clostridium eludens</name>
    <dbReference type="NCBI Taxonomy" id="3381663"/>
    <lineage>
        <taxon>Bacteria</taxon>
        <taxon>Bacillati</taxon>
        <taxon>Bacillota</taxon>
        <taxon>Clostridia</taxon>
        <taxon>Eubacteriales</taxon>
        <taxon>Clostridiaceae</taxon>
        <taxon>Clostridium</taxon>
    </lineage>
</organism>
<accession>A0ABW8SP20</accession>
<gene>
    <name evidence="5" type="ORF">ACJDU8_19090</name>
</gene>
<name>A0ABW8SP20_9CLOT</name>
<dbReference type="Gene3D" id="3.40.50.300">
    <property type="entry name" value="P-loop containing nucleotide triphosphate hydrolases"/>
    <property type="match status" value="1"/>
</dbReference>
<dbReference type="InterPro" id="IPR017900">
    <property type="entry name" value="4Fe4S_Fe_S_CS"/>
</dbReference>